<reference evidence="1" key="1">
    <citation type="journal article" date="2021" name="Cell">
        <title>Tracing the genetic footprints of vertebrate landing in non-teleost ray-finned fishes.</title>
        <authorList>
            <person name="Bi X."/>
            <person name="Wang K."/>
            <person name="Yang L."/>
            <person name="Pan H."/>
            <person name="Jiang H."/>
            <person name="Wei Q."/>
            <person name="Fang M."/>
            <person name="Yu H."/>
            <person name="Zhu C."/>
            <person name="Cai Y."/>
            <person name="He Y."/>
            <person name="Gan X."/>
            <person name="Zeng H."/>
            <person name="Yu D."/>
            <person name="Zhu Y."/>
            <person name="Jiang H."/>
            <person name="Qiu Q."/>
            <person name="Yang H."/>
            <person name="Zhang Y.E."/>
            <person name="Wang W."/>
            <person name="Zhu M."/>
            <person name="He S."/>
            <person name="Zhang G."/>
        </authorList>
    </citation>
    <scope>NUCLEOTIDE SEQUENCE</scope>
    <source>
        <strain evidence="1">Pddl_001</strain>
    </source>
</reference>
<gene>
    <name evidence="1" type="primary">Zbed5_6</name>
    <name evidence="1" type="ORF">GTO93_0008705</name>
</gene>
<accession>A0ABS2YGU7</accession>
<comment type="caution">
    <text evidence="1">The sequence shown here is derived from an EMBL/GenBank/DDBJ whole genome shotgun (WGS) entry which is preliminary data.</text>
</comment>
<evidence type="ECO:0000313" key="1">
    <source>
        <dbReference type="EMBL" id="MBN3285954.1"/>
    </source>
</evidence>
<keyword evidence="2" id="KW-1185">Reference proteome</keyword>
<name>A0ABS2YGU7_POLSP</name>
<feature type="non-terminal residue" evidence="1">
    <location>
        <position position="121"/>
    </location>
</feature>
<dbReference type="PANTHER" id="PTHR45913">
    <property type="entry name" value="EPM2A-INTERACTING PROTEIN 1"/>
    <property type="match status" value="1"/>
</dbReference>
<dbReference type="PANTHER" id="PTHR45913:SF19">
    <property type="entry name" value="LOW QUALITY PROTEIN: ZINC FINGER BED DOMAIN-CONTAINING PROTEIN 5-LIKE"/>
    <property type="match status" value="1"/>
</dbReference>
<organism evidence="1 2">
    <name type="scientific">Polyodon spathula</name>
    <name type="common">North American paddlefish</name>
    <name type="synonym">Squalus spathula</name>
    <dbReference type="NCBI Taxonomy" id="7913"/>
    <lineage>
        <taxon>Eukaryota</taxon>
        <taxon>Metazoa</taxon>
        <taxon>Chordata</taxon>
        <taxon>Craniata</taxon>
        <taxon>Vertebrata</taxon>
        <taxon>Euteleostomi</taxon>
        <taxon>Actinopterygii</taxon>
        <taxon>Chondrostei</taxon>
        <taxon>Acipenseriformes</taxon>
        <taxon>Polyodontidae</taxon>
        <taxon>Polyodon</taxon>
    </lineage>
</organism>
<feature type="non-terminal residue" evidence="1">
    <location>
        <position position="1"/>
    </location>
</feature>
<dbReference type="Proteomes" id="UP001166093">
    <property type="component" value="Unassembled WGS sequence"/>
</dbReference>
<dbReference type="EMBL" id="JAAWVQ010154022">
    <property type="protein sequence ID" value="MBN3285954.1"/>
    <property type="molecule type" value="Genomic_DNA"/>
</dbReference>
<evidence type="ECO:0000313" key="2">
    <source>
        <dbReference type="Proteomes" id="UP001166093"/>
    </source>
</evidence>
<proteinExistence type="predicted"/>
<sequence length="121" mass="13483">TKHEQHKDKPPEFFKLEQLMASKKVLCCTASDDNIKAFEASCFVSYRVAKSGNPHTIAEELIVPAATDMVTTMFGVKAQKLIQLGTLSKSSVTSLNSRIFSILCNEMESKHVNLLLHTEVR</sequence>
<protein>
    <submittedName>
        <fullName evidence="1">ZBED5 protein</fullName>
    </submittedName>
</protein>